<dbReference type="Proteomes" id="UP000836404">
    <property type="component" value="Unassembled WGS sequence"/>
</dbReference>
<sequence>QRVDTKHGAATAVSRLRDCFSAVAEISRSLNDAHPELFDKNGRRLKDDDGHVKDVERVSNLAQQDGLFDVHSSRLSNETLAARVSRKPKPNAAGVPTGMDLIADLLPTQCGTDVLEKGLNYLRAKGLQQWKNARSAWCRYEALLREGGVTENLETDQDEGLVVATEEDAVNVPRLLDSEPDILSDDARRALEEEQMHRNWLRREEEAEAELALVDEDITGDGGEEGSMVRQE</sequence>
<organism evidence="1 2">
    <name type="scientific">Tilletia laevis</name>
    <dbReference type="NCBI Taxonomy" id="157183"/>
    <lineage>
        <taxon>Eukaryota</taxon>
        <taxon>Fungi</taxon>
        <taxon>Dikarya</taxon>
        <taxon>Basidiomycota</taxon>
        <taxon>Ustilaginomycotina</taxon>
        <taxon>Exobasidiomycetes</taxon>
        <taxon>Tilletiales</taxon>
        <taxon>Tilletiaceae</taxon>
        <taxon>Tilletia</taxon>
    </lineage>
</organism>
<evidence type="ECO:0000313" key="1">
    <source>
        <dbReference type="EMBL" id="CAD6953360.1"/>
    </source>
</evidence>
<evidence type="ECO:0000313" key="2">
    <source>
        <dbReference type="Proteomes" id="UP000836404"/>
    </source>
</evidence>
<keyword evidence="2" id="KW-1185">Reference proteome</keyword>
<dbReference type="EMBL" id="CAJHJF010005971">
    <property type="protein sequence ID" value="CAD6953360.1"/>
    <property type="molecule type" value="Genomic_DNA"/>
</dbReference>
<gene>
    <name evidence="1" type="ORF">JKILLFL_G2993</name>
</gene>
<comment type="caution">
    <text evidence="1">The sequence shown here is derived from an EMBL/GenBank/DDBJ whole genome shotgun (WGS) entry which is preliminary data.</text>
</comment>
<protein>
    <submittedName>
        <fullName evidence="1">Uncharacterized protein</fullName>
    </submittedName>
</protein>
<dbReference type="AlphaFoldDB" id="A0A9N8M2A3"/>
<accession>A0A9N8M2A3</accession>
<name>A0A9N8M2A3_9BASI</name>
<reference evidence="1 2" key="1">
    <citation type="submission" date="2020-10" db="EMBL/GenBank/DDBJ databases">
        <authorList>
            <person name="Sedaghatjoo S."/>
        </authorList>
    </citation>
    <scope>NUCLEOTIDE SEQUENCE [LARGE SCALE GENOMIC DNA]</scope>
    <source>
        <strain evidence="1 2">LLFL</strain>
    </source>
</reference>
<feature type="non-terminal residue" evidence="1">
    <location>
        <position position="1"/>
    </location>
</feature>
<proteinExistence type="predicted"/>